<evidence type="ECO:0000256" key="5">
    <source>
        <dbReference type="ARBA" id="ARBA00022519"/>
    </source>
</evidence>
<evidence type="ECO:0000256" key="4">
    <source>
        <dbReference type="ARBA" id="ARBA00022475"/>
    </source>
</evidence>
<dbReference type="Pfam" id="PF25994">
    <property type="entry name" value="HH_AprE"/>
    <property type="match status" value="1"/>
</dbReference>
<evidence type="ECO:0008006" key="13">
    <source>
        <dbReference type="Google" id="ProtNLM"/>
    </source>
</evidence>
<keyword evidence="6" id="KW-0812">Transmembrane</keyword>
<protein>
    <recommendedName>
        <fullName evidence="13">Membrane fusion protein (MFP) family protein</fullName>
    </recommendedName>
</protein>
<sequence length="356" mass="40639">DSVSKGQALISLEGTASVSDLEQLRVRTASLRADLIRLEGELNEVDQLHFEDDLEENHADIIGSAKEMFTANKRHIRHLVSAQKQNFTQRKEEIRQIEARIKKNLENLVLLREQISISDDLLESNLTNKMLHLNFLKEESELDGQLNEDEAALKRVQAAAAEAEIRISTIKDNYISETRQEFGEKVSFLEELRRREEKLKDNLKRTVLRAPVNGIVKTIHHSTVAGVVRPGDVVVELVPEDDHLVVEARFPIHEIVYIKTGQLAKIRLNNPDSFSFGQIIGEVVSISPDSITKEDNIPFYKVMVELEQDYFLHKGKTYQLIPGIQVTCGILTGKRKVFEYLLDPFLSSMDYAFHER</sequence>
<evidence type="ECO:0000256" key="3">
    <source>
        <dbReference type="ARBA" id="ARBA00022448"/>
    </source>
</evidence>
<keyword evidence="4" id="KW-1003">Cell membrane</keyword>
<dbReference type="InterPro" id="IPR058781">
    <property type="entry name" value="HH_AprE-like"/>
</dbReference>
<dbReference type="NCBIfam" id="TIGR01843">
    <property type="entry name" value="type_I_hlyD"/>
    <property type="match status" value="1"/>
</dbReference>
<dbReference type="GO" id="GO:0015031">
    <property type="term" value="P:protein transport"/>
    <property type="evidence" value="ECO:0007669"/>
    <property type="project" value="InterPro"/>
</dbReference>
<feature type="domain" description="AprE-like long alpha-helical hairpin" evidence="10">
    <location>
        <begin position="19"/>
        <end position="201"/>
    </location>
</feature>
<feature type="coiled-coil region" evidence="9">
    <location>
        <begin position="146"/>
        <end position="209"/>
    </location>
</feature>
<keyword evidence="9" id="KW-0175">Coiled coil</keyword>
<organism evidence="12">
    <name type="scientific">marine metagenome</name>
    <dbReference type="NCBI Taxonomy" id="408172"/>
    <lineage>
        <taxon>unclassified sequences</taxon>
        <taxon>metagenomes</taxon>
        <taxon>ecological metagenomes</taxon>
    </lineage>
</organism>
<dbReference type="EMBL" id="UINC01059096">
    <property type="protein sequence ID" value="SVB82118.1"/>
    <property type="molecule type" value="Genomic_DNA"/>
</dbReference>
<comment type="subcellular location">
    <subcellularLocation>
        <location evidence="1">Cell inner membrane</location>
        <topology evidence="1">Single-pass membrane protein</topology>
    </subcellularLocation>
</comment>
<dbReference type="Gene3D" id="2.40.30.170">
    <property type="match status" value="1"/>
</dbReference>
<dbReference type="InterPro" id="IPR010129">
    <property type="entry name" value="T1SS_HlyD"/>
</dbReference>
<dbReference type="AlphaFoldDB" id="A0A382H494"/>
<evidence type="ECO:0000259" key="10">
    <source>
        <dbReference type="Pfam" id="PF25994"/>
    </source>
</evidence>
<evidence type="ECO:0000313" key="12">
    <source>
        <dbReference type="EMBL" id="SVB82118.1"/>
    </source>
</evidence>
<keyword evidence="5" id="KW-0997">Cell inner membrane</keyword>
<proteinExistence type="inferred from homology"/>
<gene>
    <name evidence="12" type="ORF">METZ01_LOCUS234972</name>
</gene>
<evidence type="ECO:0000256" key="6">
    <source>
        <dbReference type="ARBA" id="ARBA00022692"/>
    </source>
</evidence>
<dbReference type="InterPro" id="IPR050739">
    <property type="entry name" value="MFP"/>
</dbReference>
<dbReference type="PANTHER" id="PTHR30386:SF26">
    <property type="entry name" value="TRANSPORT PROTEIN COMB"/>
    <property type="match status" value="1"/>
</dbReference>
<dbReference type="GO" id="GO:0005886">
    <property type="term" value="C:plasma membrane"/>
    <property type="evidence" value="ECO:0007669"/>
    <property type="project" value="UniProtKB-SubCell"/>
</dbReference>
<feature type="non-terminal residue" evidence="12">
    <location>
        <position position="1"/>
    </location>
</feature>
<evidence type="ECO:0000256" key="8">
    <source>
        <dbReference type="ARBA" id="ARBA00023136"/>
    </source>
</evidence>
<evidence type="ECO:0000256" key="7">
    <source>
        <dbReference type="ARBA" id="ARBA00022989"/>
    </source>
</evidence>
<evidence type="ECO:0000256" key="9">
    <source>
        <dbReference type="SAM" id="Coils"/>
    </source>
</evidence>
<dbReference type="PANTHER" id="PTHR30386">
    <property type="entry name" value="MEMBRANE FUSION SUBUNIT OF EMRAB-TOLC MULTIDRUG EFFLUX PUMP"/>
    <property type="match status" value="1"/>
</dbReference>
<dbReference type="InterPro" id="IPR058982">
    <property type="entry name" value="Beta-barrel_AprE"/>
</dbReference>
<evidence type="ECO:0000259" key="11">
    <source>
        <dbReference type="Pfam" id="PF26002"/>
    </source>
</evidence>
<keyword evidence="8" id="KW-0472">Membrane</keyword>
<feature type="domain" description="AprE-like beta-barrel" evidence="11">
    <location>
        <begin position="244"/>
        <end position="333"/>
    </location>
</feature>
<evidence type="ECO:0000256" key="1">
    <source>
        <dbReference type="ARBA" id="ARBA00004377"/>
    </source>
</evidence>
<comment type="similarity">
    <text evidence="2">Belongs to the membrane fusion protein (MFP) (TC 8.A.1) family.</text>
</comment>
<reference evidence="12" key="1">
    <citation type="submission" date="2018-05" db="EMBL/GenBank/DDBJ databases">
        <authorList>
            <person name="Lanie J.A."/>
            <person name="Ng W.-L."/>
            <person name="Kazmierczak K.M."/>
            <person name="Andrzejewski T.M."/>
            <person name="Davidsen T.M."/>
            <person name="Wayne K.J."/>
            <person name="Tettelin H."/>
            <person name="Glass J.I."/>
            <person name="Rusch D."/>
            <person name="Podicherti R."/>
            <person name="Tsui H.-C.T."/>
            <person name="Winkler M.E."/>
        </authorList>
    </citation>
    <scope>NUCLEOTIDE SEQUENCE</scope>
</reference>
<evidence type="ECO:0000256" key="2">
    <source>
        <dbReference type="ARBA" id="ARBA00009477"/>
    </source>
</evidence>
<keyword evidence="3" id="KW-0813">Transport</keyword>
<keyword evidence="7" id="KW-1133">Transmembrane helix</keyword>
<name>A0A382H494_9ZZZZ</name>
<dbReference type="PRINTS" id="PR01490">
    <property type="entry name" value="RTXTOXIND"/>
</dbReference>
<dbReference type="Pfam" id="PF26002">
    <property type="entry name" value="Beta-barrel_AprE"/>
    <property type="match status" value="1"/>
</dbReference>
<accession>A0A382H494</accession>